<protein>
    <submittedName>
        <fullName evidence="2">Uncharacterized protein</fullName>
    </submittedName>
</protein>
<evidence type="ECO:0000313" key="2">
    <source>
        <dbReference type="EMBL" id="ABI65012.1"/>
    </source>
</evidence>
<evidence type="ECO:0000313" key="3">
    <source>
        <dbReference type="Proteomes" id="UP000001964"/>
    </source>
</evidence>
<dbReference type="KEGG" id="mmr:Mmar10_0719"/>
<keyword evidence="3" id="KW-1185">Reference proteome</keyword>
<evidence type="ECO:0000256" key="1">
    <source>
        <dbReference type="SAM" id="SignalP"/>
    </source>
</evidence>
<sequence precursor="true">MRTLVCVLALNCLTAAALAETDPAFQANFRGDAAGSIEIGRIAFSDLVRTKADSLGEAELARLSGYLRDDLERSLIAANWHGVAARETVLTVTIMDVVPNRPTMHQIQEMDSAHYSAQANGGAALSARLLDSDGGVIAEFTYAWFSPGSSSDTNAGVWSDTRLAFQTFSASLAESLGVAPMPHS</sequence>
<organism evidence="2 3">
    <name type="scientific">Maricaulis maris (strain MCS10)</name>
    <name type="common">Caulobacter maris</name>
    <dbReference type="NCBI Taxonomy" id="394221"/>
    <lineage>
        <taxon>Bacteria</taxon>
        <taxon>Pseudomonadati</taxon>
        <taxon>Pseudomonadota</taxon>
        <taxon>Alphaproteobacteria</taxon>
        <taxon>Maricaulales</taxon>
        <taxon>Maricaulaceae</taxon>
        <taxon>Maricaulis</taxon>
    </lineage>
</organism>
<accession>Q0ARS5</accession>
<dbReference type="AlphaFoldDB" id="Q0ARS5"/>
<dbReference type="HOGENOM" id="CLU_1466554_0_0_5"/>
<feature type="signal peptide" evidence="1">
    <location>
        <begin position="1"/>
        <end position="19"/>
    </location>
</feature>
<proteinExistence type="predicted"/>
<gene>
    <name evidence="2" type="ordered locus">Mmar10_0719</name>
</gene>
<dbReference type="RefSeq" id="WP_011642659.1">
    <property type="nucleotide sequence ID" value="NC_008347.1"/>
</dbReference>
<feature type="chain" id="PRO_5004168445" evidence="1">
    <location>
        <begin position="20"/>
        <end position="184"/>
    </location>
</feature>
<dbReference type="EMBL" id="CP000449">
    <property type="protein sequence ID" value="ABI65012.1"/>
    <property type="molecule type" value="Genomic_DNA"/>
</dbReference>
<name>Q0ARS5_MARMM</name>
<dbReference type="OrthoDB" id="7191640at2"/>
<dbReference type="Proteomes" id="UP000001964">
    <property type="component" value="Chromosome"/>
</dbReference>
<reference evidence="2 3" key="1">
    <citation type="submission" date="2006-08" db="EMBL/GenBank/DDBJ databases">
        <title>Complete sequence of Maricaulis maris MCS10.</title>
        <authorList>
            <consortium name="US DOE Joint Genome Institute"/>
            <person name="Copeland A."/>
            <person name="Lucas S."/>
            <person name="Lapidus A."/>
            <person name="Barry K."/>
            <person name="Detter J.C."/>
            <person name="Glavina del Rio T."/>
            <person name="Hammon N."/>
            <person name="Israni S."/>
            <person name="Dalin E."/>
            <person name="Tice H."/>
            <person name="Pitluck S."/>
            <person name="Saunders E."/>
            <person name="Brettin T."/>
            <person name="Bruce D."/>
            <person name="Han C."/>
            <person name="Tapia R."/>
            <person name="Gilna P."/>
            <person name="Schmutz J."/>
            <person name="Larimer F."/>
            <person name="Land M."/>
            <person name="Hauser L."/>
            <person name="Kyrpides N."/>
            <person name="Mikhailova N."/>
            <person name="Viollier P."/>
            <person name="Stephens C."/>
            <person name="Richardson P."/>
        </authorList>
    </citation>
    <scope>NUCLEOTIDE SEQUENCE [LARGE SCALE GENOMIC DNA]</scope>
    <source>
        <strain evidence="2 3">MCS10</strain>
    </source>
</reference>
<keyword evidence="1" id="KW-0732">Signal</keyword>